<evidence type="ECO:0000313" key="1">
    <source>
        <dbReference type="EMBL" id="MBE7368294.1"/>
    </source>
</evidence>
<dbReference type="RefSeq" id="WP_193676892.1">
    <property type="nucleotide sequence ID" value="NZ_JADDIV010000003.1"/>
</dbReference>
<dbReference type="EMBL" id="JADDIV010000003">
    <property type="protein sequence ID" value="MBE7368294.1"/>
    <property type="molecule type" value="Genomic_DNA"/>
</dbReference>
<dbReference type="Proteomes" id="UP000806285">
    <property type="component" value="Unassembled WGS sequence"/>
</dbReference>
<accession>A0ABR9S4C4</accession>
<name>A0ABR9S4C4_9BURK</name>
<sequence>MKEDPDLLRDEAELHAYVDGRLDAAARAAVQARLAADPAAAETVAAWTRQKEALRALHAPLLQEPVPPTLREAAERLQHRGSNVQRVARWGGLAASVLVAFAAGWAGHQQWQSRLDGQLLAGTRGASEFARQAVLAHSVYLPEVRHPVEVDASQQDHLVQWLSKRLNRPLKVPNLQAVGYELVGGRLLPGDKGARAQFMFQDAAGERITLYVGAIDDPNLKAAGGATAFRFGSEGAVATFYWVDEGFGYALAGKHPRQKLLTLAEHVHRQL</sequence>
<reference evidence="1 2" key="1">
    <citation type="submission" date="2020-10" db="EMBL/GenBank/DDBJ databases">
        <title>Ramlibacter sp. HM2 16S ribosomal RNA gene Genome sequencing and assembly.</title>
        <authorList>
            <person name="Kang M."/>
        </authorList>
    </citation>
    <scope>NUCLEOTIDE SEQUENCE [LARGE SCALE GENOMIC DNA]</scope>
    <source>
        <strain evidence="1 2">HM2</strain>
    </source>
</reference>
<comment type="caution">
    <text evidence="1">The sequence shown here is derived from an EMBL/GenBank/DDBJ whole genome shotgun (WGS) entry which is preliminary data.</text>
</comment>
<keyword evidence="2" id="KW-1185">Reference proteome</keyword>
<gene>
    <name evidence="1" type="ORF">IM787_12110</name>
</gene>
<evidence type="ECO:0000313" key="2">
    <source>
        <dbReference type="Proteomes" id="UP000806285"/>
    </source>
</evidence>
<proteinExistence type="predicted"/>
<organism evidence="1 2">
    <name type="scientific">Ramlibacter pallidus</name>
    <dbReference type="NCBI Taxonomy" id="2780087"/>
    <lineage>
        <taxon>Bacteria</taxon>
        <taxon>Pseudomonadati</taxon>
        <taxon>Pseudomonadota</taxon>
        <taxon>Betaproteobacteria</taxon>
        <taxon>Burkholderiales</taxon>
        <taxon>Comamonadaceae</taxon>
        <taxon>Ramlibacter</taxon>
    </lineage>
</organism>
<protein>
    <submittedName>
        <fullName evidence="1">Anti-sigma factor</fullName>
    </submittedName>
</protein>